<dbReference type="Proteomes" id="UP000270036">
    <property type="component" value="Chromosome"/>
</dbReference>
<dbReference type="GO" id="GO:0004175">
    <property type="term" value="F:endopeptidase activity"/>
    <property type="evidence" value="ECO:0007669"/>
    <property type="project" value="UniProtKB-ARBA"/>
</dbReference>
<feature type="transmembrane region" description="Helical" evidence="1">
    <location>
        <begin position="136"/>
        <end position="161"/>
    </location>
</feature>
<feature type="transmembrane region" description="Helical" evidence="1">
    <location>
        <begin position="111"/>
        <end position="130"/>
    </location>
</feature>
<evidence type="ECO:0000313" key="6">
    <source>
        <dbReference type="Proteomes" id="UP000270036"/>
    </source>
</evidence>
<proteinExistence type="predicted"/>
<feature type="domain" description="CAAX prenyl protease 2/Lysostaphin resistance protein A-like" evidence="2">
    <location>
        <begin position="70"/>
        <end position="178"/>
    </location>
</feature>
<protein>
    <submittedName>
        <fullName evidence="4">CAAX amino terminal protease self- immunity</fullName>
    </submittedName>
</protein>
<sequence length="284" mass="33795">MTKNVLGDFYKFLLKPNDHQLQLKLKDKFRLILILMGFEILVTLVVILPLLYLIDFLSPLKQDRIDYSETFVYLLVLFVFVVPLIEEVIFRLFLSYRRVNLVISKESWTKLFPYLVYIPTLIFGFLHLGNFNNDNALFYILSPLVILSQLFGGLVISFIRVRLNFFYSTFYHFIWNFLFAIAVPFLLSVVLKPYTEQTSQYKIVIEELPFFVENEEQTFNIDSTQSRISSVQLRQYSVQHLLDSLYSKDKYFVDDVLINLDFKSTRGLKKEEFLEILKKEYKIR</sequence>
<dbReference type="AlphaFoldDB" id="A0A448NUZ2"/>
<dbReference type="InterPro" id="IPR003675">
    <property type="entry name" value="Rce1/LyrA-like_dom"/>
</dbReference>
<feature type="transmembrane region" description="Helical" evidence="1">
    <location>
        <begin position="173"/>
        <end position="191"/>
    </location>
</feature>
<gene>
    <name evidence="3" type="ORF">HY04_03730</name>
    <name evidence="4" type="ORF">NCTC13489_02822</name>
</gene>
<dbReference type="Proteomes" id="UP000028349">
    <property type="component" value="Unassembled WGS sequence"/>
</dbReference>
<dbReference type="Pfam" id="PF02517">
    <property type="entry name" value="Rce1-like"/>
    <property type="match status" value="1"/>
</dbReference>
<keyword evidence="5" id="KW-1185">Reference proteome</keyword>
<keyword evidence="1" id="KW-1133">Transmembrane helix</keyword>
<evidence type="ECO:0000313" key="3">
    <source>
        <dbReference type="EMBL" id="KEY20324.1"/>
    </source>
</evidence>
<feature type="transmembrane region" description="Helical" evidence="1">
    <location>
        <begin position="71"/>
        <end position="90"/>
    </location>
</feature>
<name>A0A448NUZ2_9FLAO</name>
<evidence type="ECO:0000259" key="2">
    <source>
        <dbReference type="Pfam" id="PF02517"/>
    </source>
</evidence>
<dbReference type="GO" id="GO:0006508">
    <property type="term" value="P:proteolysis"/>
    <property type="evidence" value="ECO:0007669"/>
    <property type="project" value="UniProtKB-KW"/>
</dbReference>
<dbReference type="EMBL" id="JPEP01000001">
    <property type="protein sequence ID" value="KEY20324.1"/>
    <property type="molecule type" value="Genomic_DNA"/>
</dbReference>
<organism evidence="4 6">
    <name type="scientific">Kaistella antarctica</name>
    <dbReference type="NCBI Taxonomy" id="266748"/>
    <lineage>
        <taxon>Bacteria</taxon>
        <taxon>Pseudomonadati</taxon>
        <taxon>Bacteroidota</taxon>
        <taxon>Flavobacteriia</taxon>
        <taxon>Flavobacteriales</taxon>
        <taxon>Weeksellaceae</taxon>
        <taxon>Chryseobacterium group</taxon>
        <taxon>Kaistella</taxon>
    </lineage>
</organism>
<dbReference type="STRING" id="266748.HY04_03730"/>
<evidence type="ECO:0000256" key="1">
    <source>
        <dbReference type="SAM" id="Phobius"/>
    </source>
</evidence>
<dbReference type="OrthoDB" id="1443714at2"/>
<evidence type="ECO:0000313" key="4">
    <source>
        <dbReference type="EMBL" id="VEI01552.1"/>
    </source>
</evidence>
<feature type="transmembrane region" description="Helical" evidence="1">
    <location>
        <begin position="31"/>
        <end position="51"/>
    </location>
</feature>
<reference evidence="4 6" key="2">
    <citation type="submission" date="2018-12" db="EMBL/GenBank/DDBJ databases">
        <authorList>
            <consortium name="Pathogen Informatics"/>
        </authorList>
    </citation>
    <scope>NUCLEOTIDE SEQUENCE [LARGE SCALE GENOMIC DNA]</scope>
    <source>
        <strain evidence="4 6">NCTC13489</strain>
    </source>
</reference>
<dbReference type="KEGG" id="cant:NCTC13489_02822"/>
<keyword evidence="1" id="KW-0472">Membrane</keyword>
<evidence type="ECO:0000313" key="5">
    <source>
        <dbReference type="Proteomes" id="UP000028349"/>
    </source>
</evidence>
<dbReference type="GO" id="GO:0080120">
    <property type="term" value="P:CAAX-box protein maturation"/>
    <property type="evidence" value="ECO:0007669"/>
    <property type="project" value="UniProtKB-ARBA"/>
</dbReference>
<dbReference type="RefSeq" id="WP_034717232.1">
    <property type="nucleotide sequence ID" value="NZ_FOIX01000002.1"/>
</dbReference>
<reference evidence="3 5" key="1">
    <citation type="submission" date="2014-07" db="EMBL/GenBank/DDBJ databases">
        <authorList>
            <person name="Pisani N.G."/>
            <person name="Newman J.D."/>
        </authorList>
    </citation>
    <scope>NUCLEOTIDE SEQUENCE [LARGE SCALE GENOMIC DNA]</scope>
    <source>
        <strain evidence="3 5">LMG 24720</strain>
    </source>
</reference>
<accession>A0A448NUZ2</accession>
<keyword evidence="4" id="KW-0645">Protease</keyword>
<dbReference type="EMBL" id="LR134441">
    <property type="protein sequence ID" value="VEI01552.1"/>
    <property type="molecule type" value="Genomic_DNA"/>
</dbReference>
<keyword evidence="4" id="KW-0378">Hydrolase</keyword>
<keyword evidence="1" id="KW-0812">Transmembrane</keyword>